<reference evidence="4" key="1">
    <citation type="submission" date="2018-06" db="EMBL/GenBank/DDBJ databases">
        <authorList>
            <person name="Zhirakovskaya E."/>
        </authorList>
    </citation>
    <scope>NUCLEOTIDE SEQUENCE</scope>
</reference>
<keyword evidence="1" id="KW-0547">Nucleotide-binding</keyword>
<keyword evidence="2" id="KW-0067">ATP-binding</keyword>
<dbReference type="PANTHER" id="PTHR33540:SF1">
    <property type="entry name" value="N-ACETYLMURAMATE_N-ACETYLGLUCOSAMINE KINASE"/>
    <property type="match status" value="1"/>
</dbReference>
<dbReference type="InterPro" id="IPR002575">
    <property type="entry name" value="Aminoglycoside_PTrfase"/>
</dbReference>
<dbReference type="Gene3D" id="3.90.1200.10">
    <property type="match status" value="1"/>
</dbReference>
<dbReference type="AlphaFoldDB" id="A0A3B1A0K1"/>
<protein>
    <submittedName>
        <fullName evidence="4">Phosphotransferase involved in threonylcarbamoyladenosine t(6)A37 formation in tRNA</fullName>
    </submittedName>
</protein>
<dbReference type="Gene3D" id="3.30.200.20">
    <property type="entry name" value="Phosphorylase Kinase, domain 1"/>
    <property type="match status" value="1"/>
</dbReference>
<dbReference type="Pfam" id="PF01636">
    <property type="entry name" value="APH"/>
    <property type="match status" value="1"/>
</dbReference>
<dbReference type="GO" id="GO:0005524">
    <property type="term" value="F:ATP binding"/>
    <property type="evidence" value="ECO:0007669"/>
    <property type="project" value="UniProtKB-KW"/>
</dbReference>
<sequence length="333" mass="38720">MDLREKEITVWLEKELGLTQIELTPASSDASFRRYFRCLNNDKTVIVMDAPPQHEDCQPFIDIAKAMRELGLNVPEVHLIDLERGYLLLSDLGSVQYLEQLNAQTATKLYADALAALKRLQFRGSQELLLLPDYDTNLLQREMELFREWFVTQQLNCELSDNDNHIMDEAFSLLTESALTQPRVWVHRDYHSRNLMVTAENNPGILDFQDAVYGPVTYDLVSLLRDCYIDWPQSQVESWVADYYLQIKEELLGNDVDRVLFQKWFDWMGAQRHLKAIGIFSRLNIRDGKAGYLADIPRTFSYLVEVTSAYPELAELNHLLQQRIKPLIKNETQ</sequence>
<dbReference type="SUPFAM" id="SSF56112">
    <property type="entry name" value="Protein kinase-like (PK-like)"/>
    <property type="match status" value="1"/>
</dbReference>
<accession>A0A3B1A0K1</accession>
<evidence type="ECO:0000256" key="1">
    <source>
        <dbReference type="ARBA" id="ARBA00022741"/>
    </source>
</evidence>
<name>A0A3B1A0K1_9ZZZZ</name>
<dbReference type="PANTHER" id="PTHR33540">
    <property type="entry name" value="TRNA THREONYLCARBAMOYLADENOSINE BIOSYNTHESIS PROTEIN TSAE"/>
    <property type="match status" value="1"/>
</dbReference>
<dbReference type="GO" id="GO:0016740">
    <property type="term" value="F:transferase activity"/>
    <property type="evidence" value="ECO:0007669"/>
    <property type="project" value="UniProtKB-KW"/>
</dbReference>
<dbReference type="EMBL" id="UOFO01000093">
    <property type="protein sequence ID" value="VAW86376.1"/>
    <property type="molecule type" value="Genomic_DNA"/>
</dbReference>
<evidence type="ECO:0000313" key="4">
    <source>
        <dbReference type="EMBL" id="VAW86376.1"/>
    </source>
</evidence>
<organism evidence="4">
    <name type="scientific">hydrothermal vent metagenome</name>
    <dbReference type="NCBI Taxonomy" id="652676"/>
    <lineage>
        <taxon>unclassified sequences</taxon>
        <taxon>metagenomes</taxon>
        <taxon>ecological metagenomes</taxon>
    </lineage>
</organism>
<gene>
    <name evidence="4" type="ORF">MNBD_GAMMA16-1758</name>
</gene>
<dbReference type="InterPro" id="IPR011009">
    <property type="entry name" value="Kinase-like_dom_sf"/>
</dbReference>
<proteinExistence type="predicted"/>
<feature type="domain" description="Aminoglycoside phosphotransferase" evidence="3">
    <location>
        <begin position="23"/>
        <end position="243"/>
    </location>
</feature>
<evidence type="ECO:0000256" key="2">
    <source>
        <dbReference type="ARBA" id="ARBA00022840"/>
    </source>
</evidence>
<evidence type="ECO:0000259" key="3">
    <source>
        <dbReference type="Pfam" id="PF01636"/>
    </source>
</evidence>
<keyword evidence="4" id="KW-0808">Transferase</keyword>